<comment type="catalytic activity">
    <reaction evidence="15">
        <text>ATP + H2O = ADP + phosphate + H(+)</text>
        <dbReference type="Rhea" id="RHEA:13065"/>
        <dbReference type="ChEBI" id="CHEBI:15377"/>
        <dbReference type="ChEBI" id="CHEBI:15378"/>
        <dbReference type="ChEBI" id="CHEBI:30616"/>
        <dbReference type="ChEBI" id="CHEBI:43474"/>
        <dbReference type="ChEBI" id="CHEBI:456216"/>
        <dbReference type="EC" id="5.6.2.4"/>
    </reaction>
</comment>
<evidence type="ECO:0000256" key="8">
    <source>
        <dbReference type="ARBA" id="ARBA00022840"/>
    </source>
</evidence>
<dbReference type="PANTHER" id="PTHR11070">
    <property type="entry name" value="UVRD / RECB / PCRA DNA HELICASE FAMILY MEMBER"/>
    <property type="match status" value="1"/>
</dbReference>
<comment type="caution">
    <text evidence="19">The sequence shown here is derived from an EMBL/GenBank/DDBJ whole genome shotgun (WGS) entry which is preliminary data.</text>
</comment>
<dbReference type="Pfam" id="PF13361">
    <property type="entry name" value="UvrD_C"/>
    <property type="match status" value="1"/>
</dbReference>
<keyword evidence="11" id="KW-0413">Isomerase</keyword>
<dbReference type="Gene3D" id="3.90.320.10">
    <property type="match status" value="1"/>
</dbReference>
<keyword evidence="7" id="KW-0269">Exonuclease</keyword>
<keyword evidence="8 16" id="KW-0067">ATP-binding</keyword>
<dbReference type="InterPro" id="IPR000212">
    <property type="entry name" value="DNA_helicase_UvrD/REP"/>
</dbReference>
<evidence type="ECO:0000256" key="3">
    <source>
        <dbReference type="ARBA" id="ARBA00022741"/>
    </source>
</evidence>
<dbReference type="PANTHER" id="PTHR11070:SF2">
    <property type="entry name" value="ATP-DEPENDENT DNA HELICASE SRS2"/>
    <property type="match status" value="1"/>
</dbReference>
<dbReference type="OrthoDB" id="9806690at2"/>
<gene>
    <name evidence="19" type="ORF">DEH80_15305</name>
</gene>
<keyword evidence="3 16" id="KW-0547">Nucleotide-binding</keyword>
<dbReference type="GO" id="GO:0043138">
    <property type="term" value="F:3'-5' DNA helicase activity"/>
    <property type="evidence" value="ECO:0007669"/>
    <property type="project" value="UniProtKB-EC"/>
</dbReference>
<dbReference type="GO" id="GO:0000725">
    <property type="term" value="P:recombinational repair"/>
    <property type="evidence" value="ECO:0007669"/>
    <property type="project" value="TreeGrafter"/>
</dbReference>
<protein>
    <recommendedName>
        <fullName evidence="13">DNA 3'-5' helicase</fullName>
        <ecNumber evidence="13">5.6.2.4</ecNumber>
    </recommendedName>
    <alternativeName>
        <fullName evidence="14">DNA 3'-5' helicase II</fullName>
    </alternativeName>
</protein>
<keyword evidence="2" id="KW-0540">Nuclease</keyword>
<feature type="domain" description="UvrD-like helicase ATP-binding" evidence="17">
    <location>
        <begin position="1"/>
        <end position="421"/>
    </location>
</feature>
<dbReference type="EMBL" id="QEQK01000017">
    <property type="protein sequence ID" value="PWN54831.1"/>
    <property type="molecule type" value="Genomic_DNA"/>
</dbReference>
<evidence type="ECO:0000256" key="4">
    <source>
        <dbReference type="ARBA" id="ARBA00022763"/>
    </source>
</evidence>
<accession>A0A383XQC7</accession>
<evidence type="ECO:0000256" key="15">
    <source>
        <dbReference type="ARBA" id="ARBA00048988"/>
    </source>
</evidence>
<dbReference type="SUPFAM" id="SSF52980">
    <property type="entry name" value="Restriction endonuclease-like"/>
    <property type="match status" value="1"/>
</dbReference>
<evidence type="ECO:0000256" key="12">
    <source>
        <dbReference type="ARBA" id="ARBA00034617"/>
    </source>
</evidence>
<evidence type="ECO:0000259" key="17">
    <source>
        <dbReference type="PROSITE" id="PS51198"/>
    </source>
</evidence>
<evidence type="ECO:0000256" key="13">
    <source>
        <dbReference type="ARBA" id="ARBA00034808"/>
    </source>
</evidence>
<dbReference type="PROSITE" id="PS51217">
    <property type="entry name" value="UVRD_HELICASE_CTER"/>
    <property type="match status" value="1"/>
</dbReference>
<name>A0A383XQC7_9GAMM</name>
<keyword evidence="10" id="KW-0234">DNA repair</keyword>
<evidence type="ECO:0000256" key="10">
    <source>
        <dbReference type="ARBA" id="ARBA00023204"/>
    </source>
</evidence>
<dbReference type="InterPro" id="IPR027417">
    <property type="entry name" value="P-loop_NTPase"/>
</dbReference>
<keyword evidence="9" id="KW-0238">DNA-binding</keyword>
<evidence type="ECO:0000256" key="5">
    <source>
        <dbReference type="ARBA" id="ARBA00022801"/>
    </source>
</evidence>
<reference evidence="19 20" key="1">
    <citation type="submission" date="2018-05" db="EMBL/GenBank/DDBJ databases">
        <title>Abyssibacter profundi OUC007T gen. nov., sp. nov, a marine bacterium isolated from seawater of the Mariana Trench.</title>
        <authorList>
            <person name="Zhou S."/>
        </authorList>
    </citation>
    <scope>NUCLEOTIDE SEQUENCE [LARGE SCALE GENOMIC DNA]</scope>
    <source>
        <strain evidence="19 20">OUC007</strain>
    </source>
</reference>
<feature type="domain" description="UvrD-like helicase C-terminal" evidence="18">
    <location>
        <begin position="425"/>
        <end position="701"/>
    </location>
</feature>
<dbReference type="Gene3D" id="3.40.50.300">
    <property type="entry name" value="P-loop containing nucleotide triphosphate hydrolases"/>
    <property type="match status" value="4"/>
</dbReference>
<dbReference type="InterPro" id="IPR013986">
    <property type="entry name" value="DExx_box_DNA_helicase_dom_sf"/>
</dbReference>
<keyword evidence="20" id="KW-1185">Reference proteome</keyword>
<dbReference type="InterPro" id="IPR011335">
    <property type="entry name" value="Restrct_endonuc-II-like"/>
</dbReference>
<organism evidence="19 20">
    <name type="scientific">Abyssibacter profundi</name>
    <dbReference type="NCBI Taxonomy" id="2182787"/>
    <lineage>
        <taxon>Bacteria</taxon>
        <taxon>Pseudomonadati</taxon>
        <taxon>Pseudomonadota</taxon>
        <taxon>Gammaproteobacteria</taxon>
        <taxon>Chromatiales</taxon>
        <taxon>Oceanococcaceae</taxon>
        <taxon>Abyssibacter</taxon>
    </lineage>
</organism>
<evidence type="ECO:0000259" key="18">
    <source>
        <dbReference type="PROSITE" id="PS51217"/>
    </source>
</evidence>
<evidence type="ECO:0000256" key="9">
    <source>
        <dbReference type="ARBA" id="ARBA00023125"/>
    </source>
</evidence>
<dbReference type="GO" id="GO:0005524">
    <property type="term" value="F:ATP binding"/>
    <property type="evidence" value="ECO:0007669"/>
    <property type="project" value="UniProtKB-UniRule"/>
</dbReference>
<evidence type="ECO:0000313" key="20">
    <source>
        <dbReference type="Proteomes" id="UP000251800"/>
    </source>
</evidence>
<dbReference type="InterPro" id="IPR014017">
    <property type="entry name" value="DNA_helicase_UvrD-like_C"/>
</dbReference>
<keyword evidence="5 16" id="KW-0378">Hydrolase</keyword>
<evidence type="ECO:0000256" key="14">
    <source>
        <dbReference type="ARBA" id="ARBA00034923"/>
    </source>
</evidence>
<keyword evidence="6 16" id="KW-0347">Helicase</keyword>
<evidence type="ECO:0000256" key="7">
    <source>
        <dbReference type="ARBA" id="ARBA00022839"/>
    </source>
</evidence>
<evidence type="ECO:0000256" key="16">
    <source>
        <dbReference type="PROSITE-ProRule" id="PRU00560"/>
    </source>
</evidence>
<dbReference type="EC" id="5.6.2.4" evidence="13"/>
<dbReference type="GO" id="GO:0004527">
    <property type="term" value="F:exonuclease activity"/>
    <property type="evidence" value="ECO:0007669"/>
    <property type="project" value="UniProtKB-KW"/>
</dbReference>
<dbReference type="RefSeq" id="WP_109721394.1">
    <property type="nucleotide sequence ID" value="NZ_QEQK01000017.1"/>
</dbReference>
<evidence type="ECO:0000256" key="2">
    <source>
        <dbReference type="ARBA" id="ARBA00022722"/>
    </source>
</evidence>
<dbReference type="InterPro" id="IPR014016">
    <property type="entry name" value="UvrD-like_ATP-bd"/>
</dbReference>
<dbReference type="PROSITE" id="PS51198">
    <property type="entry name" value="UVRD_HELICASE_ATP_BIND"/>
    <property type="match status" value="1"/>
</dbReference>
<evidence type="ECO:0000313" key="19">
    <source>
        <dbReference type="EMBL" id="PWN54831.1"/>
    </source>
</evidence>
<proteinExistence type="inferred from homology"/>
<sequence length="1059" mass="116139">MSNSLDGLTLLPASAGSGKTYTLTERLTNALAEGDVQAERILAVTFTEAAASELRGRIRARVLGSGDLVAAQGLDEAYISTIHGLGLRILKEFAFDLQSSIAPRLLMENEQTLLIQLALSRSDAIREIAPDLKRFGYQWTAWSGSEASQFRNVVATLIRLLRDLGEPKPISALADQCESEIRSAYGQVLKKSTQALATSLRSACQALLSEHPHSLVDTCANSKTAEREFRADYDNLRKAADTDAAEFDWSLWSNLRNLRLLKRGSPPLPDGYEYLATAVMSVAAKIERHPGPLNDAVAHMRALFRCAEDALGAYAEMKQARAAVDFTDMVTLAAQCMEQDQLAKLLAKRLDRIVVDEFQDTNPTQFSLIWHLVRQAVPAILVGDPKQSIMGFQGADVRLFSTLLESYPDAVEPLPGNWRSAPGVMDFINAASKGLFSNYARLKANAKASALTPLHVINFEGKRWSKRARAPHIADVIRRKLANPECVVNDRHTGKQRRARGSDVAILCPTNKDLEIYASALADLGLPAKFKRDGWFESEEVQIAWHALQLAADPEDRHAQLFLATSDIGTLDLPKSVTSLLDDGAIADPVVDQLRQLATGASVDVCDAVPHILESIGLFEHISQWDSARQARANLLAVIGYAEEFSALPADTLAAQGFHGKNLSIFVSWLLTVKDLDNTCPDAGVIEEDAVNIVTWHSSKGREWPIVVVCGWDKKIAPRLPDQSIRYPSFDDLEQLSQKAAIRFVPNYAVKEKRDAAMTALQPEAEDAARREIYVAISRAREQVVLEWPEAALASSATTRAALFATETSLTLDDEHVVLGKAKIPARYTHLTDADAAPDSAVGGDQTSQAVYGRALLQSDNPESRRAFDSISPSKLHEAEGAAEDIVVPIEVLKYADPIVFPDTDDPAALGILAHRFFEAGSEHLDQVRRCVEHETAALWGDAAEPILQSLEQQVLAFERALERELEVVSIDAEVDVIALSGEATIVSGAIDLVARARDKTWIIDHKTDRDTDPHRVAVRHLAQIKAYREMLERLEDSPISGAINLVRSGQLILLGQIR</sequence>
<dbReference type="SUPFAM" id="SSF52540">
    <property type="entry name" value="P-loop containing nucleoside triphosphate hydrolases"/>
    <property type="match status" value="1"/>
</dbReference>
<feature type="binding site" evidence="16">
    <location>
        <begin position="13"/>
        <end position="20"/>
    </location>
    <ligand>
        <name>ATP</name>
        <dbReference type="ChEBI" id="CHEBI:30616"/>
    </ligand>
</feature>
<dbReference type="Proteomes" id="UP000251800">
    <property type="component" value="Unassembled WGS sequence"/>
</dbReference>
<dbReference type="Pfam" id="PF12705">
    <property type="entry name" value="PDDEXK_1"/>
    <property type="match status" value="1"/>
</dbReference>
<dbReference type="InterPro" id="IPR011604">
    <property type="entry name" value="PDDEXK-like_dom_sf"/>
</dbReference>
<keyword evidence="4" id="KW-0227">DNA damage</keyword>
<comment type="catalytic activity">
    <reaction evidence="12">
        <text>Couples ATP hydrolysis with the unwinding of duplex DNA by translocating in the 3'-5' direction.</text>
        <dbReference type="EC" id="5.6.2.4"/>
    </reaction>
</comment>
<dbReference type="Gene3D" id="1.10.10.160">
    <property type="match status" value="1"/>
</dbReference>
<dbReference type="GO" id="GO:0003677">
    <property type="term" value="F:DNA binding"/>
    <property type="evidence" value="ECO:0007669"/>
    <property type="project" value="UniProtKB-KW"/>
</dbReference>
<dbReference type="AlphaFoldDB" id="A0A383XQC7"/>
<dbReference type="Pfam" id="PF00580">
    <property type="entry name" value="UvrD-helicase"/>
    <property type="match status" value="1"/>
</dbReference>
<dbReference type="InterPro" id="IPR038726">
    <property type="entry name" value="PDDEXK_AddAB-type"/>
</dbReference>
<evidence type="ECO:0000256" key="6">
    <source>
        <dbReference type="ARBA" id="ARBA00022806"/>
    </source>
</evidence>
<evidence type="ECO:0000256" key="1">
    <source>
        <dbReference type="ARBA" id="ARBA00009922"/>
    </source>
</evidence>
<comment type="similarity">
    <text evidence="1">Belongs to the helicase family. UvrD subfamily.</text>
</comment>
<evidence type="ECO:0000256" key="11">
    <source>
        <dbReference type="ARBA" id="ARBA00023235"/>
    </source>
</evidence>